<gene>
    <name evidence="3" type="ORF">Adt_09248</name>
</gene>
<evidence type="ECO:0000256" key="1">
    <source>
        <dbReference type="PROSITE-ProRule" id="PRU00047"/>
    </source>
</evidence>
<dbReference type="EMBL" id="JBFOLK010000003">
    <property type="protein sequence ID" value="KAL2524194.1"/>
    <property type="molecule type" value="Genomic_DNA"/>
</dbReference>
<proteinExistence type="predicted"/>
<reference evidence="4" key="1">
    <citation type="submission" date="2024-07" db="EMBL/GenBank/DDBJ databases">
        <title>Two chromosome-level genome assemblies of Korean endemic species Abeliophyllum distichum and Forsythia ovata (Oleaceae).</title>
        <authorList>
            <person name="Jang H."/>
        </authorList>
    </citation>
    <scope>NUCLEOTIDE SEQUENCE [LARGE SCALE GENOMIC DNA]</scope>
</reference>
<dbReference type="Proteomes" id="UP001604336">
    <property type="component" value="Unassembled WGS sequence"/>
</dbReference>
<protein>
    <submittedName>
        <fullName evidence="3">Retrovirus-related Pol polyprotein from transposon TNT 1-94</fullName>
    </submittedName>
</protein>
<evidence type="ECO:0000313" key="4">
    <source>
        <dbReference type="Proteomes" id="UP001604336"/>
    </source>
</evidence>
<feature type="domain" description="CCHC-type" evidence="2">
    <location>
        <begin position="133"/>
        <end position="147"/>
    </location>
</feature>
<dbReference type="SMART" id="SM00343">
    <property type="entry name" value="ZnF_C2HC"/>
    <property type="match status" value="1"/>
</dbReference>
<dbReference type="InterPro" id="IPR001878">
    <property type="entry name" value="Znf_CCHC"/>
</dbReference>
<keyword evidence="1" id="KW-0479">Metal-binding</keyword>
<dbReference type="InterPro" id="IPR036875">
    <property type="entry name" value="Znf_CCHC_sf"/>
</dbReference>
<evidence type="ECO:0000313" key="3">
    <source>
        <dbReference type="EMBL" id="KAL2524194.1"/>
    </source>
</evidence>
<organism evidence="3 4">
    <name type="scientific">Abeliophyllum distichum</name>
    <dbReference type="NCBI Taxonomy" id="126358"/>
    <lineage>
        <taxon>Eukaryota</taxon>
        <taxon>Viridiplantae</taxon>
        <taxon>Streptophyta</taxon>
        <taxon>Embryophyta</taxon>
        <taxon>Tracheophyta</taxon>
        <taxon>Spermatophyta</taxon>
        <taxon>Magnoliopsida</taxon>
        <taxon>eudicotyledons</taxon>
        <taxon>Gunneridae</taxon>
        <taxon>Pentapetalae</taxon>
        <taxon>asterids</taxon>
        <taxon>lamiids</taxon>
        <taxon>Lamiales</taxon>
        <taxon>Oleaceae</taxon>
        <taxon>Forsythieae</taxon>
        <taxon>Abeliophyllum</taxon>
    </lineage>
</organism>
<dbReference type="Gene3D" id="4.10.60.10">
    <property type="entry name" value="Zinc finger, CCHC-type"/>
    <property type="match status" value="1"/>
</dbReference>
<dbReference type="GO" id="GO:0008270">
    <property type="term" value="F:zinc ion binding"/>
    <property type="evidence" value="ECO:0007669"/>
    <property type="project" value="UniProtKB-KW"/>
</dbReference>
<dbReference type="Pfam" id="PF22936">
    <property type="entry name" value="Pol_BBD"/>
    <property type="match status" value="1"/>
</dbReference>
<evidence type="ECO:0000259" key="2">
    <source>
        <dbReference type="PROSITE" id="PS50158"/>
    </source>
</evidence>
<dbReference type="InterPro" id="IPR054722">
    <property type="entry name" value="PolX-like_BBD"/>
</dbReference>
<comment type="caution">
    <text evidence="3">The sequence shown here is derived from an EMBL/GenBank/DDBJ whole genome shotgun (WGS) entry which is preliminary data.</text>
</comment>
<keyword evidence="1" id="KW-0862">Zinc</keyword>
<keyword evidence="1" id="KW-0863">Zinc-finger</keyword>
<sequence length="237" mass="27606">MVVDKYYDILEYLMTGTVEKASGSETEGFEGEELHVPSNRQNHSGYHLEEGHLKEDLRKDFETLEMKVAENVTDYFARVMTVANKMRVSNGEEQTLKVTSEEKFRGRGHGRNTFRRRGRCRGRQVLNRATVECYRCHKLGHFQYECPTWDKEANYAELDDEEEMLLMSYVEMHETNRENAWFLDSGCSNHMCGDKDVFSELDESFRQFVKLGNNTRINVLGKGNVRLHLNGFNHVVT</sequence>
<accession>A0ABD1UGN8</accession>
<dbReference type="PROSITE" id="PS50158">
    <property type="entry name" value="ZF_CCHC"/>
    <property type="match status" value="1"/>
</dbReference>
<dbReference type="AlphaFoldDB" id="A0ABD1UGN8"/>
<keyword evidence="4" id="KW-1185">Reference proteome</keyword>
<dbReference type="SUPFAM" id="SSF57756">
    <property type="entry name" value="Retrovirus zinc finger-like domains"/>
    <property type="match status" value="1"/>
</dbReference>
<name>A0ABD1UGN8_9LAMI</name>